<dbReference type="PANTHER" id="PTHR36855:SF1">
    <property type="entry name" value="PEROXISOME MEMBRANE ANCHOR PROTEIN PEX14P N-TERMINAL DOMAIN-CONTAINING PROTEIN"/>
    <property type="match status" value="1"/>
</dbReference>
<evidence type="ECO:0000313" key="5">
    <source>
        <dbReference type="Proteomes" id="UP000252139"/>
    </source>
</evidence>
<comment type="caution">
    <text evidence="4">The sequence shown here is derived from an EMBL/GenBank/DDBJ whole genome shotgun (WGS) entry which is preliminary data.</text>
</comment>
<dbReference type="InterPro" id="IPR040554">
    <property type="entry name" value="KPWE_PEX14_dom"/>
</dbReference>
<evidence type="ECO:0000259" key="3">
    <source>
        <dbReference type="Pfam" id="PF25871"/>
    </source>
</evidence>
<organism evidence="4 5">
    <name type="scientific">Rhizopus azygosporus</name>
    <name type="common">Rhizopus microsporus var. azygosporus</name>
    <dbReference type="NCBI Taxonomy" id="86630"/>
    <lineage>
        <taxon>Eukaryota</taxon>
        <taxon>Fungi</taxon>
        <taxon>Fungi incertae sedis</taxon>
        <taxon>Mucoromycota</taxon>
        <taxon>Mucoromycotina</taxon>
        <taxon>Mucoromycetes</taxon>
        <taxon>Mucorales</taxon>
        <taxon>Mucorineae</taxon>
        <taxon>Rhizopodaceae</taxon>
        <taxon>Rhizopus</taxon>
    </lineage>
</organism>
<gene>
    <name evidence="4" type="ORF">CU097_011125</name>
</gene>
<evidence type="ECO:0000259" key="2">
    <source>
        <dbReference type="Pfam" id="PF17733"/>
    </source>
</evidence>
<dbReference type="InterPro" id="IPR058841">
    <property type="entry name" value="HTH_76"/>
</dbReference>
<dbReference type="STRING" id="86630.A0A367JUH3"/>
<feature type="domain" description="Peroxisomal membrane protein PEX14-like KPWE" evidence="2">
    <location>
        <begin position="92"/>
        <end position="134"/>
    </location>
</feature>
<sequence length="139" mass="16309">MSAKDEQVQQQDSYKAFESYDFDNDEQFQLGIASLLASNQDNKDQLILKAKLFYYSKFFTPIQYDEYIKWKDENKKGLNLNTENTDKPIRFTFQEIVDMIEKGIEIPGIKQIPNTLNDGTPSQSQMKARPKPWEINKEK</sequence>
<accession>A0A367JUH3</accession>
<dbReference type="Pfam" id="PF17733">
    <property type="entry name" value="KPWE_dom"/>
    <property type="match status" value="1"/>
</dbReference>
<dbReference type="EMBL" id="PJQL01000678">
    <property type="protein sequence ID" value="RCH93590.1"/>
    <property type="molecule type" value="Genomic_DNA"/>
</dbReference>
<evidence type="ECO:0000313" key="4">
    <source>
        <dbReference type="EMBL" id="RCH93590.1"/>
    </source>
</evidence>
<evidence type="ECO:0000256" key="1">
    <source>
        <dbReference type="SAM" id="MobiDB-lite"/>
    </source>
</evidence>
<feature type="compositionally biased region" description="Polar residues" evidence="1">
    <location>
        <begin position="112"/>
        <end position="126"/>
    </location>
</feature>
<proteinExistence type="predicted"/>
<dbReference type="AlphaFoldDB" id="A0A367JUH3"/>
<dbReference type="Proteomes" id="UP000252139">
    <property type="component" value="Unassembled WGS sequence"/>
</dbReference>
<dbReference type="OrthoDB" id="9936937at2759"/>
<dbReference type="PANTHER" id="PTHR36855">
    <property type="entry name" value="CHROMOSOME 10, WHOLE GENOME SHOTGUN SEQUENCE"/>
    <property type="match status" value="1"/>
</dbReference>
<dbReference type="Pfam" id="PF25871">
    <property type="entry name" value="HTH_76"/>
    <property type="match status" value="1"/>
</dbReference>
<protein>
    <submittedName>
        <fullName evidence="4">Uncharacterized protein</fullName>
    </submittedName>
</protein>
<keyword evidence="5" id="KW-1185">Reference proteome</keyword>
<reference evidence="4 5" key="1">
    <citation type="journal article" date="2018" name="G3 (Bethesda)">
        <title>Phylogenetic and Phylogenomic Definition of Rhizopus Species.</title>
        <authorList>
            <person name="Gryganskyi A.P."/>
            <person name="Golan J."/>
            <person name="Dolatabadi S."/>
            <person name="Mondo S."/>
            <person name="Robb S."/>
            <person name="Idnurm A."/>
            <person name="Muszewska A."/>
            <person name="Steczkiewicz K."/>
            <person name="Masonjones S."/>
            <person name="Liao H.L."/>
            <person name="Gajdeczka M.T."/>
            <person name="Anike F."/>
            <person name="Vuek A."/>
            <person name="Anishchenko I.M."/>
            <person name="Voigt K."/>
            <person name="de Hoog G.S."/>
            <person name="Smith M.E."/>
            <person name="Heitman J."/>
            <person name="Vilgalys R."/>
            <person name="Stajich J.E."/>
        </authorList>
    </citation>
    <scope>NUCLEOTIDE SEQUENCE [LARGE SCALE GENOMIC DNA]</scope>
    <source>
        <strain evidence="4 5">CBS 357.93</strain>
    </source>
</reference>
<name>A0A367JUH3_RHIAZ</name>
<feature type="domain" description="PEX14-like helix-turn-helix" evidence="3">
    <location>
        <begin position="12"/>
        <end position="74"/>
    </location>
</feature>
<feature type="region of interest" description="Disordered" evidence="1">
    <location>
        <begin position="111"/>
        <end position="139"/>
    </location>
</feature>